<feature type="transmembrane region" description="Helical" evidence="1">
    <location>
        <begin position="37"/>
        <end position="55"/>
    </location>
</feature>
<dbReference type="RefSeq" id="WP_153653007.1">
    <property type="nucleotide sequence ID" value="NZ_CP045737.1"/>
</dbReference>
<dbReference type="KEGG" id="aef:GEV26_10405"/>
<dbReference type="Proteomes" id="UP000392064">
    <property type="component" value="Chromosome"/>
</dbReference>
<reference evidence="2 3" key="1">
    <citation type="submission" date="2019-11" db="EMBL/GenBank/DDBJ databases">
        <authorList>
            <person name="Li J."/>
        </authorList>
    </citation>
    <scope>NUCLEOTIDE SEQUENCE [LARGE SCALE GENOMIC DNA]</scope>
    <source>
        <strain evidence="2 3">MF47</strain>
    </source>
</reference>
<proteinExistence type="predicted"/>
<dbReference type="EMBL" id="CP045737">
    <property type="protein sequence ID" value="QGG41741.1"/>
    <property type="molecule type" value="Genomic_DNA"/>
</dbReference>
<protein>
    <submittedName>
        <fullName evidence="2">Uncharacterized protein</fullName>
    </submittedName>
</protein>
<keyword evidence="1" id="KW-0812">Transmembrane</keyword>
<keyword evidence="1" id="KW-1133">Transmembrane helix</keyword>
<dbReference type="AlphaFoldDB" id="A0A5Q2MJ49"/>
<keyword evidence="1" id="KW-0472">Membrane</keyword>
<accession>A0A5Q2MJ49</accession>
<feature type="transmembrane region" description="Helical" evidence="1">
    <location>
        <begin position="12"/>
        <end position="31"/>
    </location>
</feature>
<name>A0A5Q2MJ49_9ACTN</name>
<organism evidence="2 3">
    <name type="scientific">Aeromicrobium yanjiei</name>
    <dbReference type="NCBI Taxonomy" id="2662028"/>
    <lineage>
        <taxon>Bacteria</taxon>
        <taxon>Bacillati</taxon>
        <taxon>Actinomycetota</taxon>
        <taxon>Actinomycetes</taxon>
        <taxon>Propionibacteriales</taxon>
        <taxon>Nocardioidaceae</taxon>
        <taxon>Aeromicrobium</taxon>
    </lineage>
</organism>
<evidence type="ECO:0000313" key="2">
    <source>
        <dbReference type="EMBL" id="QGG41741.1"/>
    </source>
</evidence>
<gene>
    <name evidence="2" type="ORF">GEV26_10405</name>
</gene>
<evidence type="ECO:0000313" key="3">
    <source>
        <dbReference type="Proteomes" id="UP000392064"/>
    </source>
</evidence>
<keyword evidence="3" id="KW-1185">Reference proteome</keyword>
<sequence length="63" mass="6994">MPDEAYYSPHDRPLFWIGMVTGASFTVYAVLSLTRESWLGAGVGAVVGVIGFLNARRHWKAMH</sequence>
<evidence type="ECO:0000256" key="1">
    <source>
        <dbReference type="SAM" id="Phobius"/>
    </source>
</evidence>